<evidence type="ECO:0000313" key="5">
    <source>
        <dbReference type="Proteomes" id="UP000520814"/>
    </source>
</evidence>
<evidence type="ECO:0000256" key="3">
    <source>
        <dbReference type="SAM" id="MobiDB-lite"/>
    </source>
</evidence>
<keyword evidence="2" id="KW-0325">Glycoprotein</keyword>
<gene>
    <name evidence="4" type="ORF">HNQ39_002574</name>
</gene>
<protein>
    <recommendedName>
        <fullName evidence="6">Pectate lyase</fullName>
    </recommendedName>
</protein>
<feature type="region of interest" description="Disordered" evidence="3">
    <location>
        <begin position="1"/>
        <end position="36"/>
    </location>
</feature>
<dbReference type="EMBL" id="JACHGW010000002">
    <property type="protein sequence ID" value="MBB6050783.1"/>
    <property type="molecule type" value="Genomic_DNA"/>
</dbReference>
<feature type="compositionally biased region" description="Pro residues" evidence="3">
    <location>
        <begin position="1"/>
        <end position="10"/>
    </location>
</feature>
<dbReference type="GO" id="GO:0046872">
    <property type="term" value="F:metal ion binding"/>
    <property type="evidence" value="ECO:0007669"/>
    <property type="project" value="UniProtKB-KW"/>
</dbReference>
<dbReference type="AlphaFoldDB" id="A0A7W9SRA0"/>
<name>A0A7W9SRA0_ARMRO</name>
<keyword evidence="1" id="KW-0479">Metal-binding</keyword>
<evidence type="ECO:0008006" key="6">
    <source>
        <dbReference type="Google" id="ProtNLM"/>
    </source>
</evidence>
<dbReference type="SUPFAM" id="SSF51126">
    <property type="entry name" value="Pectin lyase-like"/>
    <property type="match status" value="1"/>
</dbReference>
<dbReference type="RefSeq" id="WP_184196369.1">
    <property type="nucleotide sequence ID" value="NZ_JACHGW010000002.1"/>
</dbReference>
<dbReference type="InterPro" id="IPR052063">
    <property type="entry name" value="Polysaccharide_Lyase_1"/>
</dbReference>
<keyword evidence="5" id="KW-1185">Reference proteome</keyword>
<evidence type="ECO:0000256" key="1">
    <source>
        <dbReference type="ARBA" id="ARBA00022723"/>
    </source>
</evidence>
<proteinExistence type="predicted"/>
<dbReference type="PANTHER" id="PTHR42970">
    <property type="entry name" value="PECTATE LYASE C-RELATED"/>
    <property type="match status" value="1"/>
</dbReference>
<organism evidence="4 5">
    <name type="scientific">Armatimonas rosea</name>
    <dbReference type="NCBI Taxonomy" id="685828"/>
    <lineage>
        <taxon>Bacteria</taxon>
        <taxon>Bacillati</taxon>
        <taxon>Armatimonadota</taxon>
        <taxon>Armatimonadia</taxon>
        <taxon>Armatimonadales</taxon>
        <taxon>Armatimonadaceae</taxon>
        <taxon>Armatimonas</taxon>
    </lineage>
</organism>
<dbReference type="InterPro" id="IPR011050">
    <property type="entry name" value="Pectin_lyase_fold/virulence"/>
</dbReference>
<feature type="region of interest" description="Disordered" evidence="3">
    <location>
        <begin position="619"/>
        <end position="661"/>
    </location>
</feature>
<evidence type="ECO:0000313" key="4">
    <source>
        <dbReference type="EMBL" id="MBB6050783.1"/>
    </source>
</evidence>
<accession>A0A7W9SRA0</accession>
<evidence type="ECO:0000256" key="2">
    <source>
        <dbReference type="ARBA" id="ARBA00023180"/>
    </source>
</evidence>
<dbReference type="PANTHER" id="PTHR42970:SF1">
    <property type="entry name" value="PECTATE LYASE C-RELATED"/>
    <property type="match status" value="1"/>
</dbReference>
<comment type="caution">
    <text evidence="4">The sequence shown here is derived from an EMBL/GenBank/DDBJ whole genome shotgun (WGS) entry which is preliminary data.</text>
</comment>
<feature type="region of interest" description="Disordered" evidence="3">
    <location>
        <begin position="168"/>
        <end position="189"/>
    </location>
</feature>
<feature type="compositionally biased region" description="Basic and acidic residues" evidence="3">
    <location>
        <begin position="632"/>
        <end position="646"/>
    </location>
</feature>
<reference evidence="4 5" key="1">
    <citation type="submission" date="2020-08" db="EMBL/GenBank/DDBJ databases">
        <title>Genomic Encyclopedia of Type Strains, Phase IV (KMG-IV): sequencing the most valuable type-strain genomes for metagenomic binning, comparative biology and taxonomic classification.</title>
        <authorList>
            <person name="Goeker M."/>
        </authorList>
    </citation>
    <scope>NUCLEOTIDE SEQUENCE [LARGE SCALE GENOMIC DNA]</scope>
    <source>
        <strain evidence="4 5">DSM 23562</strain>
    </source>
</reference>
<dbReference type="InterPro" id="IPR012334">
    <property type="entry name" value="Pectin_lyas_fold"/>
</dbReference>
<dbReference type="Proteomes" id="UP000520814">
    <property type="component" value="Unassembled WGS sequence"/>
</dbReference>
<dbReference type="Gene3D" id="2.160.20.10">
    <property type="entry name" value="Single-stranded right-handed beta-helix, Pectin lyase-like"/>
    <property type="match status" value="1"/>
</dbReference>
<sequence length="681" mass="73259">MIPDMTPPPALRVDLNSDGARGDVRTPGWENWAPKAGTSATQTFGKLTVTLRAQDGFSVGWWKAGYDTGATLTSDGVMVKGAGKLELAFSGLTPGKHTLVTYHNRLESEPAGQLRLGDLAVIPTVRTLDDQDAATGFVTLVADRDGKATVTLEGTNLILNGFALDAENPQRQPKKPFPVNGDEHAPENPTLRWTPAEGAVKQTLLVGTSPTNLKPVREDARQLAASSERFSTTRFWRVDTTFADGKTVKGQVWSYKTRHLAFPGAEGYGRFAIGGRGGRVYEVTNLDDSGPGSLREAVEASGPRTVVFRTGGTITLKSRLIIRNPYLTVAGETAPGDGICIRGASFGNLGTHDTIIRYVRVRVGDESGKTYDGMGFAGSDHCIIDHCSISWTIDESVSSRGAQNVTLQRCLISEALNMSVHDHYVGTGKGHSFAASISGKIGSFHHNLLTHCAGRNFSLAGGLTQGGKFAGYLDIRNNVVYNWQHRTNDGGVKALNLVNNYYLPGPATKVFHLLKPDSGSPTDPQQYFVAGNTLVGYPDANTVAMPPECRLSAPFCDSFVTTQSAEDAFANVLADVGCRLPRYDSVDTRALNDVKSRSTSYKGSKTGFPGIIDSQSDVGGWPTLAAGEPPQDTDHDGIPDRWEQAHKLNPRRASDASQESGDGYSWLEKYLHSLTKLLQGT</sequence>